<dbReference type="KEGG" id="dno:DNO_0655"/>
<comment type="similarity">
    <text evidence="1 7">Belongs to the ClpA/ClpB family.</text>
</comment>
<feature type="domain" description="Clp R" evidence="8">
    <location>
        <begin position="1"/>
        <end position="144"/>
    </location>
</feature>
<dbReference type="SUPFAM" id="SSF81923">
    <property type="entry name" value="Double Clp-N motif"/>
    <property type="match status" value="1"/>
</dbReference>
<dbReference type="InterPro" id="IPR050130">
    <property type="entry name" value="ClpA_ClpB"/>
</dbReference>
<dbReference type="PRINTS" id="PR00300">
    <property type="entry name" value="CLPPROTEASEA"/>
</dbReference>
<evidence type="ECO:0000256" key="5">
    <source>
        <dbReference type="ARBA" id="ARBA00023186"/>
    </source>
</evidence>
<accession>A5EV83</accession>
<dbReference type="GO" id="GO:0005524">
    <property type="term" value="F:ATP binding"/>
    <property type="evidence" value="ECO:0007669"/>
    <property type="project" value="UniProtKB-KW"/>
</dbReference>
<dbReference type="InterPro" id="IPR001270">
    <property type="entry name" value="ClpA/B"/>
</dbReference>
<dbReference type="Gene3D" id="3.40.50.300">
    <property type="entry name" value="P-loop containing nucleotide triphosphate hydrolases"/>
    <property type="match status" value="2"/>
</dbReference>
<keyword evidence="9" id="KW-0645">Protease</keyword>
<dbReference type="GO" id="GO:0034605">
    <property type="term" value="P:cellular response to heat"/>
    <property type="evidence" value="ECO:0007669"/>
    <property type="project" value="TreeGrafter"/>
</dbReference>
<organism evidence="9 10">
    <name type="scientific">Dichelobacter nodosus (strain VCS1703A)</name>
    <dbReference type="NCBI Taxonomy" id="246195"/>
    <lineage>
        <taxon>Bacteria</taxon>
        <taxon>Pseudomonadati</taxon>
        <taxon>Pseudomonadota</taxon>
        <taxon>Gammaproteobacteria</taxon>
        <taxon>Cardiobacteriales</taxon>
        <taxon>Cardiobacteriaceae</taxon>
        <taxon>Dichelobacter</taxon>
    </lineage>
</organism>
<dbReference type="eggNOG" id="COG0542">
    <property type="taxonomic scope" value="Bacteria"/>
</dbReference>
<evidence type="ECO:0000256" key="7">
    <source>
        <dbReference type="RuleBase" id="RU004432"/>
    </source>
</evidence>
<dbReference type="GO" id="GO:0006508">
    <property type="term" value="P:proteolysis"/>
    <property type="evidence" value="ECO:0007669"/>
    <property type="project" value="UniProtKB-KW"/>
</dbReference>
<dbReference type="InterPro" id="IPR019489">
    <property type="entry name" value="Clp_ATPase_C"/>
</dbReference>
<dbReference type="InterPro" id="IPR028299">
    <property type="entry name" value="ClpA/B_CS2"/>
</dbReference>
<dbReference type="Pfam" id="PF02861">
    <property type="entry name" value="Clp_N"/>
    <property type="match status" value="1"/>
</dbReference>
<dbReference type="GO" id="GO:0016887">
    <property type="term" value="F:ATP hydrolysis activity"/>
    <property type="evidence" value="ECO:0007669"/>
    <property type="project" value="InterPro"/>
</dbReference>
<dbReference type="InterPro" id="IPR041546">
    <property type="entry name" value="ClpA/ClpB_AAA_lid"/>
</dbReference>
<gene>
    <name evidence="9" type="primary">clpA</name>
    <name evidence="9" type="ordered locus">DNO_0655</name>
</gene>
<dbReference type="CDD" id="cd00009">
    <property type="entry name" value="AAA"/>
    <property type="match status" value="1"/>
</dbReference>
<dbReference type="InterPro" id="IPR013461">
    <property type="entry name" value="ClpA"/>
</dbReference>
<evidence type="ECO:0000313" key="9">
    <source>
        <dbReference type="EMBL" id="ABQ13547.1"/>
    </source>
</evidence>
<name>A5EV83_DICNV</name>
<dbReference type="Pfam" id="PF07724">
    <property type="entry name" value="AAA_2"/>
    <property type="match status" value="1"/>
</dbReference>
<evidence type="ECO:0000256" key="3">
    <source>
        <dbReference type="ARBA" id="ARBA00022741"/>
    </source>
</evidence>
<evidence type="ECO:0000256" key="2">
    <source>
        <dbReference type="ARBA" id="ARBA00022737"/>
    </source>
</evidence>
<evidence type="ECO:0000256" key="1">
    <source>
        <dbReference type="ARBA" id="ARBA00008675"/>
    </source>
</evidence>
<dbReference type="InterPro" id="IPR036628">
    <property type="entry name" value="Clp_N_dom_sf"/>
</dbReference>
<dbReference type="CDD" id="cd19499">
    <property type="entry name" value="RecA-like_ClpB_Hsp104-like"/>
    <property type="match status" value="1"/>
</dbReference>
<dbReference type="SMART" id="SM00382">
    <property type="entry name" value="AAA"/>
    <property type="match status" value="2"/>
</dbReference>
<dbReference type="GO" id="GO:0043335">
    <property type="term" value="P:protein unfolding"/>
    <property type="evidence" value="ECO:0007669"/>
    <property type="project" value="InterPro"/>
</dbReference>
<dbReference type="FunFam" id="3.40.50.300:FF:000025">
    <property type="entry name" value="ATP-dependent Clp protease subunit"/>
    <property type="match status" value="1"/>
</dbReference>
<dbReference type="InterPro" id="IPR003593">
    <property type="entry name" value="AAA+_ATPase"/>
</dbReference>
<dbReference type="Gene3D" id="1.10.1780.10">
    <property type="entry name" value="Clp, N-terminal domain"/>
    <property type="match status" value="1"/>
</dbReference>
<keyword evidence="9" id="KW-0378">Hydrolase</keyword>
<dbReference type="RefSeq" id="WP_012030988.1">
    <property type="nucleotide sequence ID" value="NC_009446.1"/>
</dbReference>
<dbReference type="InterPro" id="IPR018368">
    <property type="entry name" value="ClpA/B_CS1"/>
</dbReference>
<dbReference type="PANTHER" id="PTHR11638:SF111">
    <property type="entry name" value="ATP-DEPENDENT CLP PROTEASE ATP-BINDING SUBUNIT CLPA"/>
    <property type="match status" value="1"/>
</dbReference>
<protein>
    <submittedName>
        <fullName evidence="9">ATP-dependent Clp protease ATP-binding subunit ClpA</fullName>
    </submittedName>
</protein>
<dbReference type="Proteomes" id="UP000000248">
    <property type="component" value="Chromosome"/>
</dbReference>
<dbReference type="InterPro" id="IPR004176">
    <property type="entry name" value="Clp_R_N"/>
</dbReference>
<evidence type="ECO:0000313" key="10">
    <source>
        <dbReference type="Proteomes" id="UP000000248"/>
    </source>
</evidence>
<dbReference type="OrthoDB" id="9803641at2"/>
<dbReference type="Pfam" id="PF10431">
    <property type="entry name" value="ClpB_D2-small"/>
    <property type="match status" value="1"/>
</dbReference>
<keyword evidence="4 7" id="KW-0067">ATP-binding</keyword>
<keyword evidence="5 7" id="KW-0143">Chaperone</keyword>
<dbReference type="SUPFAM" id="SSF52540">
    <property type="entry name" value="P-loop containing nucleoside triphosphate hydrolases"/>
    <property type="match status" value="2"/>
</dbReference>
<dbReference type="GO" id="GO:0008233">
    <property type="term" value="F:peptidase activity"/>
    <property type="evidence" value="ECO:0007669"/>
    <property type="project" value="UniProtKB-KW"/>
</dbReference>
<dbReference type="NCBIfam" id="TIGR02639">
    <property type="entry name" value="ClpA"/>
    <property type="match status" value="1"/>
</dbReference>
<dbReference type="GO" id="GO:0005737">
    <property type="term" value="C:cytoplasm"/>
    <property type="evidence" value="ECO:0007669"/>
    <property type="project" value="TreeGrafter"/>
</dbReference>
<evidence type="ECO:0000259" key="8">
    <source>
        <dbReference type="PROSITE" id="PS51903"/>
    </source>
</evidence>
<evidence type="ECO:0000256" key="6">
    <source>
        <dbReference type="PROSITE-ProRule" id="PRU01251"/>
    </source>
</evidence>
<dbReference type="PROSITE" id="PS00870">
    <property type="entry name" value="CLPAB_1"/>
    <property type="match status" value="1"/>
</dbReference>
<dbReference type="STRING" id="246195.DNO_0655"/>
<reference evidence="9 10" key="1">
    <citation type="journal article" date="2007" name="Nat. Biotechnol.">
        <title>Genome sequence and identification of candidate vaccine antigens from the animal pathogen Dichelobacter nodosus.</title>
        <authorList>
            <person name="Myers G.S."/>
            <person name="Parker D."/>
            <person name="Al-Hasani K."/>
            <person name="Kennan R.M."/>
            <person name="Seemann T."/>
            <person name="Ren Q."/>
            <person name="Badger J.H."/>
            <person name="Selengut J.D."/>
            <person name="Deboy R.T."/>
            <person name="Tettelin H."/>
            <person name="Boyce J.D."/>
            <person name="McCarl V.P."/>
            <person name="Han X."/>
            <person name="Nelson W.C."/>
            <person name="Madupu R."/>
            <person name="Mohamoud Y."/>
            <person name="Holley T."/>
            <person name="Fedorova N."/>
            <person name="Khouri H."/>
            <person name="Bottomley S.P."/>
            <person name="Whittington R.J."/>
            <person name="Adler B."/>
            <person name="Songer J.G."/>
            <person name="Rood J.I."/>
            <person name="Paulsen I.T."/>
        </authorList>
    </citation>
    <scope>NUCLEOTIDE SEQUENCE [LARGE SCALE GENOMIC DNA]</scope>
    <source>
        <strain evidence="9 10">VCS1703A</strain>
    </source>
</reference>
<dbReference type="SMART" id="SM01086">
    <property type="entry name" value="ClpB_D2-small"/>
    <property type="match status" value="1"/>
</dbReference>
<dbReference type="InterPro" id="IPR027417">
    <property type="entry name" value="P-loop_NTPase"/>
</dbReference>
<dbReference type="Pfam" id="PF17871">
    <property type="entry name" value="AAA_lid_9"/>
    <property type="match status" value="1"/>
</dbReference>
<dbReference type="PROSITE" id="PS51903">
    <property type="entry name" value="CLP_R"/>
    <property type="match status" value="1"/>
</dbReference>
<dbReference type="InterPro" id="IPR003959">
    <property type="entry name" value="ATPase_AAA_core"/>
</dbReference>
<proteinExistence type="inferred from homology"/>
<dbReference type="Pfam" id="PF00004">
    <property type="entry name" value="AAA"/>
    <property type="match status" value="1"/>
</dbReference>
<keyword evidence="10" id="KW-1185">Reference proteome</keyword>
<dbReference type="Gene3D" id="1.10.8.60">
    <property type="match status" value="2"/>
</dbReference>
<evidence type="ECO:0000256" key="4">
    <source>
        <dbReference type="ARBA" id="ARBA00022840"/>
    </source>
</evidence>
<sequence length="763" mass="85437">MLSPTLDQAIDRAFRNAQQARYEFLTLEHLLLSLLEEQSVIDAILNLGGDIAALREQINVYLEEHCPKFSREQSEGNTQPTLAFQRMIQRAVLHARNAGREEVSCLNALVAIVSERDSYAAFFLRKQEISRLDLVTYIAHLDEASVPETETQHNKNTQTAGKQKSAIEEFTINLNERVQQGKIDPLIGRQKELERLTQTLCRRRKNNPILVGEAGVGKTAIAEGLARAIVNKEAPEILNDAVIYSLDMGSLLAGTKYRGDFENRIKALLKELLQLENAILFVDEIHTIIGAGATTGSTMDASNLIKPALANGDLRCIGATTDQEFRQIFEKDHALARRFQRIDVAEPSLDDSIAILKGLRKRYEEFHEIQYLDEALEAAVKLSDRYINDRNLPDKAIDLIDEIGAKMRILPAEQQSKEITALMIEQLVATVAKIPEKSVSNDDRNVLKTLERDLKTVVFGQDEAIHALSVAIKLSRAGLREKEKPIASFLFTGPTGVGKTEVCRQLAHVMGIKLLRFDMSEYMESHTVSRLIGAPPGYVGYEQAGILTEKILKNPHAVLLMDEIEKAHPDIMNILLQVMDHGVLTDANGREVNCRNLVVILTSNVGAFELEKNRIGFGHVDDNVHAKTQSETAVKRYFSPEFRNRLDAIIPFSPLSEETIRHVVDKFIIELEQQLEEKQVTITLSEESKNWLAQHGYDAKMGARPMARTIQKYIKEPLAEHLLFGKLANGGHVSVLIANDVPVLEVEAQCQESELNIDSALYQ</sequence>
<dbReference type="HOGENOM" id="CLU_005070_4_2_6"/>
<dbReference type="PANTHER" id="PTHR11638">
    <property type="entry name" value="ATP-DEPENDENT CLP PROTEASE"/>
    <property type="match status" value="1"/>
</dbReference>
<keyword evidence="3 7" id="KW-0547">Nucleotide-binding</keyword>
<dbReference type="AlphaFoldDB" id="A5EV83"/>
<keyword evidence="2 6" id="KW-0677">Repeat</keyword>
<dbReference type="EMBL" id="CP000513">
    <property type="protein sequence ID" value="ABQ13547.1"/>
    <property type="molecule type" value="Genomic_DNA"/>
</dbReference>
<dbReference type="PROSITE" id="PS00871">
    <property type="entry name" value="CLPAB_2"/>
    <property type="match status" value="1"/>
</dbReference>